<organism evidence="4 5">
    <name type="scientific">Candidatus Phytoplasma oryzae</name>
    <dbReference type="NCBI Taxonomy" id="203274"/>
    <lineage>
        <taxon>Bacteria</taxon>
        <taxon>Bacillati</taxon>
        <taxon>Mycoplasmatota</taxon>
        <taxon>Mollicutes</taxon>
        <taxon>Acholeplasmatales</taxon>
        <taxon>Acholeplasmataceae</taxon>
        <taxon>Candidatus Phytoplasma</taxon>
        <taxon>16SrXI (Rice yellow dwarf group)</taxon>
    </lineage>
</organism>
<dbReference type="EC" id="5.3.1.1" evidence="3"/>
<dbReference type="PANTHER" id="PTHR21139:SF42">
    <property type="entry name" value="TRIOSEPHOSPHATE ISOMERASE"/>
    <property type="match status" value="1"/>
</dbReference>
<evidence type="ECO:0000256" key="2">
    <source>
        <dbReference type="ARBA" id="ARBA00023235"/>
    </source>
</evidence>
<dbReference type="EMBL" id="LTBM01000001">
    <property type="protein sequence ID" value="KXT29383.1"/>
    <property type="molecule type" value="Genomic_DNA"/>
</dbReference>
<comment type="pathway">
    <text evidence="3">Carbohydrate degradation; glycolysis; D-glyceraldehyde 3-phosphate from glycerone phosphate: step 1/1.</text>
</comment>
<comment type="caution">
    <text evidence="4">The sequence shown here is derived from an EMBL/GenBank/DDBJ whole genome shotgun (WGS) entry which is preliminary data.</text>
</comment>
<dbReference type="Pfam" id="PF00121">
    <property type="entry name" value="TIM"/>
    <property type="match status" value="1"/>
</dbReference>
<dbReference type="GO" id="GO:0004807">
    <property type="term" value="F:triose-phosphate isomerase activity"/>
    <property type="evidence" value="ECO:0007669"/>
    <property type="project" value="UniProtKB-EC"/>
</dbReference>
<comment type="pathway">
    <text evidence="3">Carbohydrate biosynthesis; gluconeogenesis.</text>
</comment>
<dbReference type="PROSITE" id="PS00171">
    <property type="entry name" value="TIM_1"/>
    <property type="match status" value="1"/>
</dbReference>
<comment type="similarity">
    <text evidence="1 3">Belongs to the triosephosphate isomerase family.</text>
</comment>
<protein>
    <recommendedName>
        <fullName evidence="3">Triosephosphate isomerase</fullName>
        <ecNumber evidence="3">5.3.1.1</ecNumber>
    </recommendedName>
</protein>
<dbReference type="CDD" id="cd00311">
    <property type="entry name" value="TIM"/>
    <property type="match status" value="1"/>
</dbReference>
<sequence length="135" mass="15452">MNPIICIGENLEKKEQNETQFFLNKQIENILKSVNKEYVSNIILAYEPIWAIGTGRKTDPIKINNIVRNIRIKISLLFSNEISKKIRIIYGGSISNLNAESFLLQKEIDGILVGKYSLEVKNFLSLTKIAQKIKK</sequence>
<dbReference type="Proteomes" id="UP000070069">
    <property type="component" value="Unassembled WGS sequence"/>
</dbReference>
<dbReference type="UniPathway" id="UPA00109">
    <property type="reaction ID" value="UER00189"/>
</dbReference>
<reference evidence="4 5" key="1">
    <citation type="submission" date="2016-02" db="EMBL/GenBank/DDBJ databases">
        <title>A draft genome sequence of Candidatus Phytoplasma oryzae strain Mbita1, the causative agent of Napier Grass stunt disease in Kenya.</title>
        <authorList>
            <person name="Fischer A."/>
            <person name="Santa-Cruz I."/>
            <person name="Wambua L."/>
            <person name="Olds C."/>
            <person name="Midega C."/>
            <person name="Dickinson M."/>
            <person name="Kawicha P."/>
            <person name="Khan Z."/>
            <person name="Masiga D."/>
            <person name="Jores J."/>
            <person name="Bernd S."/>
        </authorList>
    </citation>
    <scope>NUCLEOTIDE SEQUENCE [LARGE SCALE GENOMIC DNA]</scope>
    <source>
        <strain evidence="4">Mbita1</strain>
    </source>
</reference>
<evidence type="ECO:0000256" key="3">
    <source>
        <dbReference type="RuleBase" id="RU363013"/>
    </source>
</evidence>
<dbReference type="GO" id="GO:0006096">
    <property type="term" value="P:glycolytic process"/>
    <property type="evidence" value="ECO:0007669"/>
    <property type="project" value="UniProtKB-UniPathway"/>
</dbReference>
<dbReference type="GO" id="GO:0019563">
    <property type="term" value="P:glycerol catabolic process"/>
    <property type="evidence" value="ECO:0007669"/>
    <property type="project" value="TreeGrafter"/>
</dbReference>
<dbReference type="InterPro" id="IPR035990">
    <property type="entry name" value="TIM_sf"/>
</dbReference>
<dbReference type="GO" id="GO:0046166">
    <property type="term" value="P:glyceraldehyde-3-phosphate biosynthetic process"/>
    <property type="evidence" value="ECO:0007669"/>
    <property type="project" value="TreeGrafter"/>
</dbReference>
<comment type="subunit">
    <text evidence="3">Homodimer.</text>
</comment>
<evidence type="ECO:0000313" key="4">
    <source>
        <dbReference type="EMBL" id="KXT29383.1"/>
    </source>
</evidence>
<evidence type="ECO:0000313" key="5">
    <source>
        <dbReference type="Proteomes" id="UP000070069"/>
    </source>
</evidence>
<dbReference type="PATRIC" id="fig|203274.3.peg.27"/>
<dbReference type="UniPathway" id="UPA00138"/>
<dbReference type="AlphaFoldDB" id="A0A139JQY2"/>
<evidence type="ECO:0000256" key="1">
    <source>
        <dbReference type="ARBA" id="ARBA00007422"/>
    </source>
</evidence>
<dbReference type="Gene3D" id="3.20.20.70">
    <property type="entry name" value="Aldolase class I"/>
    <property type="match status" value="1"/>
</dbReference>
<dbReference type="InterPro" id="IPR000652">
    <property type="entry name" value="Triosephosphate_isomerase"/>
</dbReference>
<dbReference type="InterPro" id="IPR020861">
    <property type="entry name" value="Triosephosphate_isomerase_AS"/>
</dbReference>
<dbReference type="GO" id="GO:0005829">
    <property type="term" value="C:cytosol"/>
    <property type="evidence" value="ECO:0007669"/>
    <property type="project" value="TreeGrafter"/>
</dbReference>
<gene>
    <name evidence="4" type="primary">tpiA</name>
    <name evidence="4" type="ORF">AXA84_0027</name>
</gene>
<comment type="catalytic activity">
    <reaction evidence="3">
        <text>D-glyceraldehyde 3-phosphate = dihydroxyacetone phosphate</text>
        <dbReference type="Rhea" id="RHEA:18585"/>
        <dbReference type="ChEBI" id="CHEBI:57642"/>
        <dbReference type="ChEBI" id="CHEBI:59776"/>
        <dbReference type="EC" id="5.3.1.1"/>
    </reaction>
</comment>
<name>A0A139JQY2_9MOLU</name>
<dbReference type="GO" id="GO:0006094">
    <property type="term" value="P:gluconeogenesis"/>
    <property type="evidence" value="ECO:0007669"/>
    <property type="project" value="UniProtKB-UniPathway"/>
</dbReference>
<dbReference type="SUPFAM" id="SSF51351">
    <property type="entry name" value="Triosephosphate isomerase (TIM)"/>
    <property type="match status" value="1"/>
</dbReference>
<keyword evidence="3" id="KW-0963">Cytoplasm</keyword>
<keyword evidence="2 3" id="KW-0413">Isomerase</keyword>
<comment type="subcellular location">
    <subcellularLocation>
        <location evidence="3">Cytoplasm</location>
    </subcellularLocation>
</comment>
<dbReference type="PANTHER" id="PTHR21139">
    <property type="entry name" value="TRIOSEPHOSPHATE ISOMERASE"/>
    <property type="match status" value="1"/>
</dbReference>
<proteinExistence type="inferred from homology"/>
<dbReference type="InterPro" id="IPR013785">
    <property type="entry name" value="Aldolase_TIM"/>
</dbReference>
<keyword evidence="3" id="KW-0312">Gluconeogenesis</keyword>
<accession>A0A139JQY2</accession>
<keyword evidence="3" id="KW-0324">Glycolysis</keyword>
<dbReference type="PROSITE" id="PS51440">
    <property type="entry name" value="TIM_2"/>
    <property type="match status" value="1"/>
</dbReference>